<protein>
    <submittedName>
        <fullName evidence="2">Helix-turn-helix domain-containing protein</fullName>
    </submittedName>
</protein>
<dbReference type="SUPFAM" id="SSF46785">
    <property type="entry name" value="Winged helix' DNA-binding domain"/>
    <property type="match status" value="1"/>
</dbReference>
<dbReference type="Proteomes" id="UP001361239">
    <property type="component" value="Unassembled WGS sequence"/>
</dbReference>
<evidence type="ECO:0000313" key="2">
    <source>
        <dbReference type="EMBL" id="MEJ5979257.1"/>
    </source>
</evidence>
<accession>A0ABU8S1W3</accession>
<proteinExistence type="predicted"/>
<keyword evidence="3" id="KW-1185">Reference proteome</keyword>
<sequence length="107" mass="11674">MVVAYLGVRSSWAVAPIRQFLEPVMPASPGVYRVAKIVDVFASGPPRRLSFADIVRETGLKRATCHAILVAMIETDMLIRGDDMKYALGHGLARIGLAARDTPAPRR</sequence>
<name>A0ABU8S1W3_9SPHN</name>
<dbReference type="Gene3D" id="1.10.10.10">
    <property type="entry name" value="Winged helix-like DNA-binding domain superfamily/Winged helix DNA-binding domain"/>
    <property type="match status" value="1"/>
</dbReference>
<reference evidence="2 3" key="1">
    <citation type="submission" date="2024-03" db="EMBL/GenBank/DDBJ databases">
        <authorList>
            <person name="Jo J.-H."/>
        </authorList>
    </citation>
    <scope>NUCLEOTIDE SEQUENCE [LARGE SCALE GENOMIC DNA]</scope>
    <source>
        <strain evidence="2 3">PS1R-30</strain>
    </source>
</reference>
<comment type="caution">
    <text evidence="2">The sequence shown here is derived from an EMBL/GenBank/DDBJ whole genome shotgun (WGS) entry which is preliminary data.</text>
</comment>
<feature type="domain" description="HTH iclR-type" evidence="1">
    <location>
        <begin position="33"/>
        <end position="78"/>
    </location>
</feature>
<dbReference type="RefSeq" id="WP_339589195.1">
    <property type="nucleotide sequence ID" value="NZ_JBBHJZ010000006.1"/>
</dbReference>
<dbReference type="Pfam" id="PF09339">
    <property type="entry name" value="HTH_IclR"/>
    <property type="match status" value="1"/>
</dbReference>
<dbReference type="EMBL" id="JBBHJZ010000006">
    <property type="protein sequence ID" value="MEJ5979257.1"/>
    <property type="molecule type" value="Genomic_DNA"/>
</dbReference>
<evidence type="ECO:0000313" key="3">
    <source>
        <dbReference type="Proteomes" id="UP001361239"/>
    </source>
</evidence>
<dbReference type="InterPro" id="IPR036388">
    <property type="entry name" value="WH-like_DNA-bd_sf"/>
</dbReference>
<gene>
    <name evidence="2" type="ORF">WG901_21570</name>
</gene>
<organism evidence="2 3">
    <name type="scientific">Novosphingobium anseongense</name>
    <dbReference type="NCBI Taxonomy" id="3133436"/>
    <lineage>
        <taxon>Bacteria</taxon>
        <taxon>Pseudomonadati</taxon>
        <taxon>Pseudomonadota</taxon>
        <taxon>Alphaproteobacteria</taxon>
        <taxon>Sphingomonadales</taxon>
        <taxon>Sphingomonadaceae</taxon>
        <taxon>Novosphingobium</taxon>
    </lineage>
</organism>
<evidence type="ECO:0000259" key="1">
    <source>
        <dbReference type="Pfam" id="PF09339"/>
    </source>
</evidence>
<dbReference type="InterPro" id="IPR036390">
    <property type="entry name" value="WH_DNA-bd_sf"/>
</dbReference>
<dbReference type="InterPro" id="IPR005471">
    <property type="entry name" value="Tscrpt_reg_IclR_N"/>
</dbReference>